<evidence type="ECO:0000313" key="3">
    <source>
        <dbReference type="Proteomes" id="UP001500630"/>
    </source>
</evidence>
<accession>A0ABP6WST3</accession>
<dbReference type="InterPro" id="IPR036271">
    <property type="entry name" value="Tet_transcr_reg_TetR-rel_C_sf"/>
</dbReference>
<dbReference type="EMBL" id="BAABDQ010000008">
    <property type="protein sequence ID" value="GAA3556189.1"/>
    <property type="molecule type" value="Genomic_DNA"/>
</dbReference>
<dbReference type="RefSeq" id="WP_345563844.1">
    <property type="nucleotide sequence ID" value="NZ_BAABDQ010000008.1"/>
</dbReference>
<sequence length="95" mass="9887">MAGKPGMVLALKSVVTATDAAALTAGHDRVYAALDRLIDAGRRDGLIRADASSEDLADGLSGVTLANSRPGTQERANRVIVLLVDGLRHNAGPRR</sequence>
<proteinExistence type="predicted"/>
<keyword evidence="3" id="KW-1185">Reference proteome</keyword>
<protein>
    <recommendedName>
        <fullName evidence="1">Transcriptional regulator SbtR-like C-terminal domain-containing protein</fullName>
    </recommendedName>
</protein>
<dbReference type="Pfam" id="PF21597">
    <property type="entry name" value="TetR_C_43"/>
    <property type="match status" value="1"/>
</dbReference>
<dbReference type="Proteomes" id="UP001500630">
    <property type="component" value="Unassembled WGS sequence"/>
</dbReference>
<comment type="caution">
    <text evidence="2">The sequence shown here is derived from an EMBL/GenBank/DDBJ whole genome shotgun (WGS) entry which is preliminary data.</text>
</comment>
<evidence type="ECO:0000259" key="1">
    <source>
        <dbReference type="Pfam" id="PF21597"/>
    </source>
</evidence>
<gene>
    <name evidence="2" type="ORF">GCM10022419_040730</name>
</gene>
<dbReference type="Gene3D" id="1.10.357.10">
    <property type="entry name" value="Tetracycline Repressor, domain 2"/>
    <property type="match status" value="1"/>
</dbReference>
<evidence type="ECO:0000313" key="2">
    <source>
        <dbReference type="EMBL" id="GAA3556189.1"/>
    </source>
</evidence>
<organism evidence="2 3">
    <name type="scientific">Nonomuraea rosea</name>
    <dbReference type="NCBI Taxonomy" id="638574"/>
    <lineage>
        <taxon>Bacteria</taxon>
        <taxon>Bacillati</taxon>
        <taxon>Actinomycetota</taxon>
        <taxon>Actinomycetes</taxon>
        <taxon>Streptosporangiales</taxon>
        <taxon>Streptosporangiaceae</taxon>
        <taxon>Nonomuraea</taxon>
    </lineage>
</organism>
<dbReference type="SUPFAM" id="SSF48498">
    <property type="entry name" value="Tetracyclin repressor-like, C-terminal domain"/>
    <property type="match status" value="1"/>
</dbReference>
<dbReference type="InterPro" id="IPR049445">
    <property type="entry name" value="TetR_SbtR-like_C"/>
</dbReference>
<name>A0ABP6WST3_9ACTN</name>
<reference evidence="3" key="1">
    <citation type="journal article" date="2019" name="Int. J. Syst. Evol. Microbiol.">
        <title>The Global Catalogue of Microorganisms (GCM) 10K type strain sequencing project: providing services to taxonomists for standard genome sequencing and annotation.</title>
        <authorList>
            <consortium name="The Broad Institute Genomics Platform"/>
            <consortium name="The Broad Institute Genome Sequencing Center for Infectious Disease"/>
            <person name="Wu L."/>
            <person name="Ma J."/>
        </authorList>
    </citation>
    <scope>NUCLEOTIDE SEQUENCE [LARGE SCALE GENOMIC DNA]</scope>
    <source>
        <strain evidence="3">JCM 17326</strain>
    </source>
</reference>
<feature type="domain" description="Transcriptional regulator SbtR-like C-terminal" evidence="1">
    <location>
        <begin position="5"/>
        <end position="89"/>
    </location>
</feature>